<accession>A0A0P0Z039</accession>
<dbReference type="EMBL" id="LC066375">
    <property type="protein sequence ID" value="BAT27331.1"/>
    <property type="molecule type" value="Genomic_DNA"/>
</dbReference>
<evidence type="ECO:0008006" key="2">
    <source>
        <dbReference type="Google" id="ProtNLM"/>
    </source>
</evidence>
<dbReference type="AlphaFoldDB" id="A0A0P0Z039"/>
<organism evidence="1">
    <name type="scientific">Aureimonas frigidaquae</name>
    <dbReference type="NCBI Taxonomy" id="424757"/>
    <lineage>
        <taxon>Bacteria</taxon>
        <taxon>Pseudomonadati</taxon>
        <taxon>Pseudomonadota</taxon>
        <taxon>Alphaproteobacteria</taxon>
        <taxon>Hyphomicrobiales</taxon>
        <taxon>Aurantimonadaceae</taxon>
        <taxon>Aureimonas</taxon>
    </lineage>
</organism>
<proteinExistence type="predicted"/>
<name>A0A0P0Z039_9HYPH</name>
<protein>
    <recommendedName>
        <fullName evidence="2">Alkaline proteinase inhibitor/ Outer membrane lipoprotein Omp19 domain-containing protein</fullName>
    </recommendedName>
</protein>
<reference evidence="1" key="1">
    <citation type="journal article" date="2015" name="Proc. Natl. Acad. Sci. U.S.A.">
        <title>Bacterial clade with the ribosomal RNA operon on a small plasmid rather than the chromosome.</title>
        <authorList>
            <person name="Anda M."/>
            <person name="Ohtsubo Y."/>
            <person name="Okubo T."/>
            <person name="Sugawara M."/>
            <person name="Nagata Y."/>
            <person name="Tsuda M."/>
            <person name="Minamisawa K."/>
            <person name="Mitsui H."/>
        </authorList>
    </citation>
    <scope>NUCLEOTIDE SEQUENCE</scope>
    <source>
        <strain evidence="1">JCM 14755</strain>
    </source>
</reference>
<evidence type="ECO:0000313" key="1">
    <source>
        <dbReference type="EMBL" id="BAT27331.1"/>
    </source>
</evidence>
<dbReference type="OrthoDB" id="8116606at2"/>
<dbReference type="RefSeq" id="WP_062228400.1">
    <property type="nucleotide sequence ID" value="NZ_BBWR01000012.1"/>
</dbReference>
<sequence>MNYAVMVLSIGLAGVIAVSNMQGSTVAAHETLLATLSPADEITHSVPAPTGEDRSALRFIDLRNGTTCKVGAPAQANGDWGRIPMGPGCLASADLAKASWWRKGINGTLVMADEEGRTVLEFSPGDGVLYESVYPASALITVVPAKS</sequence>